<dbReference type="InterPro" id="IPR036390">
    <property type="entry name" value="WH_DNA-bd_sf"/>
</dbReference>
<dbReference type="PANTHER" id="PTHR33516">
    <property type="entry name" value="LEXA REPRESSOR"/>
    <property type="match status" value="1"/>
</dbReference>
<dbReference type="Pfam" id="PF01726">
    <property type="entry name" value="LexA_DNA_bind"/>
    <property type="match status" value="1"/>
</dbReference>
<dbReference type="KEGG" id="tpx:Turpa_0084"/>
<evidence type="ECO:0000259" key="1">
    <source>
        <dbReference type="Pfam" id="PF00717"/>
    </source>
</evidence>
<proteinExistence type="predicted"/>
<dbReference type="Pfam" id="PF00717">
    <property type="entry name" value="Peptidase_S24"/>
    <property type="match status" value="1"/>
</dbReference>
<dbReference type="GO" id="GO:0006508">
    <property type="term" value="P:proteolysis"/>
    <property type="evidence" value="ECO:0007669"/>
    <property type="project" value="InterPro"/>
</dbReference>
<dbReference type="CDD" id="cd06529">
    <property type="entry name" value="S24_LexA-like"/>
    <property type="match status" value="1"/>
</dbReference>
<dbReference type="InterPro" id="IPR015927">
    <property type="entry name" value="Peptidase_S24_S26A/B/C"/>
</dbReference>
<dbReference type="PATRIC" id="fig|869212.3.peg.41"/>
<dbReference type="OrthoDB" id="9787787at2"/>
<dbReference type="GO" id="GO:0004252">
    <property type="term" value="F:serine-type endopeptidase activity"/>
    <property type="evidence" value="ECO:0007669"/>
    <property type="project" value="InterPro"/>
</dbReference>
<reference evidence="3 4" key="1">
    <citation type="submission" date="2012-06" db="EMBL/GenBank/DDBJ databases">
        <title>The complete chromosome of genome of Turneriella parva DSM 21527.</title>
        <authorList>
            <consortium name="US DOE Joint Genome Institute (JGI-PGF)"/>
            <person name="Lucas S."/>
            <person name="Han J."/>
            <person name="Lapidus A."/>
            <person name="Bruce D."/>
            <person name="Goodwin L."/>
            <person name="Pitluck S."/>
            <person name="Peters L."/>
            <person name="Kyrpides N."/>
            <person name="Mavromatis K."/>
            <person name="Ivanova N."/>
            <person name="Mikhailova N."/>
            <person name="Chertkov O."/>
            <person name="Detter J.C."/>
            <person name="Tapia R."/>
            <person name="Han C."/>
            <person name="Land M."/>
            <person name="Hauser L."/>
            <person name="Markowitz V."/>
            <person name="Cheng J.-F."/>
            <person name="Hugenholtz P."/>
            <person name="Woyke T."/>
            <person name="Wu D."/>
            <person name="Gronow S."/>
            <person name="Wellnitz S."/>
            <person name="Brambilla E."/>
            <person name="Klenk H.-P."/>
            <person name="Eisen J.A."/>
        </authorList>
    </citation>
    <scope>NUCLEOTIDE SEQUENCE [LARGE SCALE GENOMIC DNA]</scope>
    <source>
        <strain evidence="4">ATCC BAA-1111 / DSM 21527 / NCTC 11395 / H</strain>
    </source>
</reference>
<dbReference type="RefSeq" id="WP_014801267.1">
    <property type="nucleotide sequence ID" value="NC_018020.1"/>
</dbReference>
<feature type="domain" description="Peptidase S24/S26A/S26B/S26C" evidence="1">
    <location>
        <begin position="81"/>
        <end position="191"/>
    </location>
</feature>
<dbReference type="STRING" id="869212.Turpa_0084"/>
<sequence>MKKLHPTQKQLLKLLTKLSGEGYTIRELQESLELSTPSLVFFHLQQLEKKGYIERNPMNPADYRVRQPPEESGLFLVNLYGLARCGPSGTLLSGDVEERIELPPQFMHVHLKSPFFVRAHGDSMEPRIHDGDLVLFETAAEVPDGSVVACSDNGRAYIKRLVRSGKKILLYSLNAKYEPFAADPASFRVEGLAQAVIGRL</sequence>
<dbReference type="EMBL" id="CP002959">
    <property type="protein sequence ID" value="AFM10746.1"/>
    <property type="molecule type" value="Genomic_DNA"/>
</dbReference>
<dbReference type="HOGENOM" id="CLU_066192_45_1_12"/>
<feature type="domain" description="LexA repressor DNA-binding" evidence="2">
    <location>
        <begin position="1"/>
        <end position="60"/>
    </location>
</feature>
<dbReference type="Gene3D" id="1.10.10.10">
    <property type="entry name" value="Winged helix-like DNA-binding domain superfamily/Winged helix DNA-binding domain"/>
    <property type="match status" value="1"/>
</dbReference>
<accession>I4B0D9</accession>
<dbReference type="InterPro" id="IPR036388">
    <property type="entry name" value="WH-like_DNA-bd_sf"/>
</dbReference>
<name>I4B0D9_TURPD</name>
<dbReference type="InterPro" id="IPR036286">
    <property type="entry name" value="LexA/Signal_pep-like_sf"/>
</dbReference>
<dbReference type="InterPro" id="IPR006199">
    <property type="entry name" value="LexA_DNA-bd_dom"/>
</dbReference>
<gene>
    <name evidence="3" type="ordered locus">Turpa_0084</name>
</gene>
<dbReference type="InterPro" id="IPR039418">
    <property type="entry name" value="LexA-like"/>
</dbReference>
<keyword evidence="4" id="KW-1185">Reference proteome</keyword>
<dbReference type="Proteomes" id="UP000006048">
    <property type="component" value="Chromosome"/>
</dbReference>
<organism evidence="3 4">
    <name type="scientific">Turneriella parva (strain ATCC BAA-1111 / DSM 21527 / NCTC 11395 / H)</name>
    <name type="common">Leptospira parva</name>
    <dbReference type="NCBI Taxonomy" id="869212"/>
    <lineage>
        <taxon>Bacteria</taxon>
        <taxon>Pseudomonadati</taxon>
        <taxon>Spirochaetota</taxon>
        <taxon>Spirochaetia</taxon>
        <taxon>Leptospirales</taxon>
        <taxon>Leptospiraceae</taxon>
        <taxon>Turneriella</taxon>
    </lineage>
</organism>
<dbReference type="InterPro" id="IPR050077">
    <property type="entry name" value="LexA_repressor"/>
</dbReference>
<dbReference type="AlphaFoldDB" id="I4B0D9"/>
<protein>
    <submittedName>
        <fullName evidence="3">Transcriptional repressor, LexA family</fullName>
    </submittedName>
</protein>
<evidence type="ECO:0000259" key="2">
    <source>
        <dbReference type="Pfam" id="PF01726"/>
    </source>
</evidence>
<dbReference type="SUPFAM" id="SSF51306">
    <property type="entry name" value="LexA/Signal peptidase"/>
    <property type="match status" value="1"/>
</dbReference>
<evidence type="ECO:0000313" key="4">
    <source>
        <dbReference type="Proteomes" id="UP000006048"/>
    </source>
</evidence>
<dbReference type="Gene3D" id="2.10.109.10">
    <property type="entry name" value="Umud Fragment, subunit A"/>
    <property type="match status" value="1"/>
</dbReference>
<dbReference type="SUPFAM" id="SSF46785">
    <property type="entry name" value="Winged helix' DNA-binding domain"/>
    <property type="match status" value="1"/>
</dbReference>
<dbReference type="PANTHER" id="PTHR33516:SF2">
    <property type="entry name" value="LEXA REPRESSOR-RELATED"/>
    <property type="match status" value="1"/>
</dbReference>
<evidence type="ECO:0000313" key="3">
    <source>
        <dbReference type="EMBL" id="AFM10746.1"/>
    </source>
</evidence>